<organism evidence="3 4">
    <name type="scientific">Acorus calamus</name>
    <name type="common">Sweet flag</name>
    <dbReference type="NCBI Taxonomy" id="4465"/>
    <lineage>
        <taxon>Eukaryota</taxon>
        <taxon>Viridiplantae</taxon>
        <taxon>Streptophyta</taxon>
        <taxon>Embryophyta</taxon>
        <taxon>Tracheophyta</taxon>
        <taxon>Spermatophyta</taxon>
        <taxon>Magnoliopsida</taxon>
        <taxon>Liliopsida</taxon>
        <taxon>Acoraceae</taxon>
        <taxon>Acorus</taxon>
    </lineage>
</organism>
<sequence length="70" mass="7947">MVAMKRFLPYLLLLLFLLHSSEAVDDKLEPSYPIHKQMNARKLIVTTDYDYGGANQRHDPHKGRPGGGKP</sequence>
<protein>
    <submittedName>
        <fullName evidence="3">Uncharacterized protein</fullName>
    </submittedName>
</protein>
<keyword evidence="2" id="KW-0732">Signal</keyword>
<reference evidence="3" key="1">
    <citation type="journal article" date="2023" name="Nat. Commun.">
        <title>Diploid and tetraploid genomes of Acorus and the evolution of monocots.</title>
        <authorList>
            <person name="Ma L."/>
            <person name="Liu K.W."/>
            <person name="Li Z."/>
            <person name="Hsiao Y.Y."/>
            <person name="Qi Y."/>
            <person name="Fu T."/>
            <person name="Tang G.D."/>
            <person name="Zhang D."/>
            <person name="Sun W.H."/>
            <person name="Liu D.K."/>
            <person name="Li Y."/>
            <person name="Chen G.Z."/>
            <person name="Liu X.D."/>
            <person name="Liao X.Y."/>
            <person name="Jiang Y.T."/>
            <person name="Yu X."/>
            <person name="Hao Y."/>
            <person name="Huang J."/>
            <person name="Zhao X.W."/>
            <person name="Ke S."/>
            <person name="Chen Y.Y."/>
            <person name="Wu W.L."/>
            <person name="Hsu J.L."/>
            <person name="Lin Y.F."/>
            <person name="Huang M.D."/>
            <person name="Li C.Y."/>
            <person name="Huang L."/>
            <person name="Wang Z.W."/>
            <person name="Zhao X."/>
            <person name="Zhong W.Y."/>
            <person name="Peng D.H."/>
            <person name="Ahmad S."/>
            <person name="Lan S."/>
            <person name="Zhang J.S."/>
            <person name="Tsai W.C."/>
            <person name="Van de Peer Y."/>
            <person name="Liu Z.J."/>
        </authorList>
    </citation>
    <scope>NUCLEOTIDE SEQUENCE</scope>
    <source>
        <strain evidence="3">CP</strain>
    </source>
</reference>
<gene>
    <name evidence="3" type="ORF">QJS10_CPB12g00961</name>
</gene>
<evidence type="ECO:0000313" key="3">
    <source>
        <dbReference type="EMBL" id="KAK1301947.1"/>
    </source>
</evidence>
<name>A0AAV9DL78_ACOCL</name>
<proteinExistence type="predicted"/>
<feature type="signal peptide" evidence="2">
    <location>
        <begin position="1"/>
        <end position="23"/>
    </location>
</feature>
<dbReference type="AlphaFoldDB" id="A0AAV9DL78"/>
<feature type="region of interest" description="Disordered" evidence="1">
    <location>
        <begin position="51"/>
        <end position="70"/>
    </location>
</feature>
<dbReference type="PANTHER" id="PTHR34467:SF1">
    <property type="entry name" value="OS05G0542300 PROTEIN"/>
    <property type="match status" value="1"/>
</dbReference>
<evidence type="ECO:0000256" key="2">
    <source>
        <dbReference type="SAM" id="SignalP"/>
    </source>
</evidence>
<dbReference type="Proteomes" id="UP001180020">
    <property type="component" value="Unassembled WGS sequence"/>
</dbReference>
<evidence type="ECO:0000313" key="4">
    <source>
        <dbReference type="Proteomes" id="UP001180020"/>
    </source>
</evidence>
<feature type="chain" id="PRO_5043328502" evidence="2">
    <location>
        <begin position="24"/>
        <end position="70"/>
    </location>
</feature>
<dbReference type="PANTHER" id="PTHR34467">
    <property type="entry name" value="TRANSMEMBRANE PROTEIN"/>
    <property type="match status" value="1"/>
</dbReference>
<accession>A0AAV9DL78</accession>
<keyword evidence="4" id="KW-1185">Reference proteome</keyword>
<comment type="caution">
    <text evidence="3">The sequence shown here is derived from an EMBL/GenBank/DDBJ whole genome shotgun (WGS) entry which is preliminary data.</text>
</comment>
<reference evidence="3" key="2">
    <citation type="submission" date="2023-06" db="EMBL/GenBank/DDBJ databases">
        <authorList>
            <person name="Ma L."/>
            <person name="Liu K.-W."/>
            <person name="Li Z."/>
            <person name="Hsiao Y.-Y."/>
            <person name="Qi Y."/>
            <person name="Fu T."/>
            <person name="Tang G."/>
            <person name="Zhang D."/>
            <person name="Sun W.-H."/>
            <person name="Liu D.-K."/>
            <person name="Li Y."/>
            <person name="Chen G.-Z."/>
            <person name="Liu X.-D."/>
            <person name="Liao X.-Y."/>
            <person name="Jiang Y.-T."/>
            <person name="Yu X."/>
            <person name="Hao Y."/>
            <person name="Huang J."/>
            <person name="Zhao X.-W."/>
            <person name="Ke S."/>
            <person name="Chen Y.-Y."/>
            <person name="Wu W.-L."/>
            <person name="Hsu J.-L."/>
            <person name="Lin Y.-F."/>
            <person name="Huang M.-D."/>
            <person name="Li C.-Y."/>
            <person name="Huang L."/>
            <person name="Wang Z.-W."/>
            <person name="Zhao X."/>
            <person name="Zhong W.-Y."/>
            <person name="Peng D.-H."/>
            <person name="Ahmad S."/>
            <person name="Lan S."/>
            <person name="Zhang J.-S."/>
            <person name="Tsai W.-C."/>
            <person name="Van De Peer Y."/>
            <person name="Liu Z.-J."/>
        </authorList>
    </citation>
    <scope>NUCLEOTIDE SEQUENCE</scope>
    <source>
        <strain evidence="3">CP</strain>
        <tissue evidence="3">Leaves</tissue>
    </source>
</reference>
<dbReference type="EMBL" id="JAUJYO010000012">
    <property type="protein sequence ID" value="KAK1301947.1"/>
    <property type="molecule type" value="Genomic_DNA"/>
</dbReference>
<evidence type="ECO:0000256" key="1">
    <source>
        <dbReference type="SAM" id="MobiDB-lite"/>
    </source>
</evidence>